<evidence type="ECO:0000313" key="7">
    <source>
        <dbReference type="EMBL" id="CBY43217.1"/>
    </source>
</evidence>
<dbReference type="PANTHER" id="PTHR22809:SF11">
    <property type="entry name" value="TRNA N(3)-METHYLCYTIDINE METHYLTRANSFERASE METTL2"/>
    <property type="match status" value="1"/>
</dbReference>
<gene>
    <name evidence="7" type="ORF">GSOID_T00027796001</name>
</gene>
<proteinExistence type="inferred from homology"/>
<dbReference type="EMBL" id="FN657960">
    <property type="protein sequence ID" value="CBY43217.1"/>
    <property type="molecule type" value="Genomic_DNA"/>
</dbReference>
<dbReference type="GO" id="GO:0008033">
    <property type="term" value="P:tRNA processing"/>
    <property type="evidence" value="ECO:0007669"/>
    <property type="project" value="UniProtKB-KW"/>
</dbReference>
<keyword evidence="4" id="KW-0819">tRNA processing</keyword>
<evidence type="ECO:0000256" key="5">
    <source>
        <dbReference type="PIRNR" id="PIRNR037755"/>
    </source>
</evidence>
<evidence type="ECO:0000256" key="1">
    <source>
        <dbReference type="ARBA" id="ARBA00009725"/>
    </source>
</evidence>
<feature type="coiled-coil region" evidence="6">
    <location>
        <begin position="34"/>
        <end position="64"/>
    </location>
</feature>
<dbReference type="Pfam" id="PF13489">
    <property type="entry name" value="Methyltransf_23"/>
    <property type="match status" value="1"/>
</dbReference>
<dbReference type="GO" id="GO:0032259">
    <property type="term" value="P:methylation"/>
    <property type="evidence" value="ECO:0007669"/>
    <property type="project" value="UniProtKB-KW"/>
</dbReference>
<dbReference type="EC" id="2.1.1.-" evidence="5"/>
<keyword evidence="3 5" id="KW-0808">Transferase</keyword>
<comment type="similarity">
    <text evidence="1 5">Belongs to the methyltransferase superfamily. METL family.</text>
</comment>
<sequence length="311" mass="36296">MSEEGKRPQFGNRKITEESEIFKHNAWDQVEWGAEQEEDALEQIRKQKEKSENVEERMKLAGETASDNWNCFYEKHENKFFKDRSWLFTEFERLNPKNSPELTVLELGCGNGSNVVPLLEATTSHQNYKVFEIFKSSRTNYISFSPTPFSGCDFAPKSVEICKELVQKYGDRAHIFRHDLASEEPIQIPDKVDVVICTFVLSALPFDRMESAIAKMTECLKAGGDIFFRDYGRYDMSQLRFKPTRVAGENTYTRGDGTLVYFFTEDDVAKLFESTGLRREQLLTDRRLQINRAKRLKMYRVWEQAVYRKSS</sequence>
<protein>
    <recommendedName>
        <fullName evidence="5">tRNA N(3)-methylcytidine methyltransferase</fullName>
        <ecNumber evidence="5">2.1.1.-</ecNumber>
    </recommendedName>
</protein>
<dbReference type="GO" id="GO:0052735">
    <property type="term" value="F:tRNA (cytidine-3-)-methyltransferase activity"/>
    <property type="evidence" value="ECO:0007669"/>
    <property type="project" value="TreeGrafter"/>
</dbReference>
<dbReference type="AlphaFoldDB" id="E4Z689"/>
<keyword evidence="6" id="KW-0175">Coiled coil</keyword>
<accession>E4Z689</accession>
<comment type="function">
    <text evidence="5">S-adenosyl-L-methionine-dependent methyltransferase.</text>
</comment>
<dbReference type="CDD" id="cd02440">
    <property type="entry name" value="AdoMet_MTases"/>
    <property type="match status" value="1"/>
</dbReference>
<evidence type="ECO:0000256" key="2">
    <source>
        <dbReference type="ARBA" id="ARBA00022603"/>
    </source>
</evidence>
<keyword evidence="2 5" id="KW-0489">Methyltransferase</keyword>
<reference evidence="7" key="1">
    <citation type="journal article" date="2010" name="Science">
        <title>Plasticity of animal genome architecture unmasked by rapid evolution of a pelagic tunicate.</title>
        <authorList>
            <person name="Denoeud F."/>
            <person name="Henriet S."/>
            <person name="Mungpakdee S."/>
            <person name="Aury J.M."/>
            <person name="Da Silva C."/>
            <person name="Brinkmann H."/>
            <person name="Mikhaleva J."/>
            <person name="Olsen L.C."/>
            <person name="Jubin C."/>
            <person name="Canestro C."/>
            <person name="Bouquet J.M."/>
            <person name="Danks G."/>
            <person name="Poulain J."/>
            <person name="Campsteijn C."/>
            <person name="Adamski M."/>
            <person name="Cross I."/>
            <person name="Yadetie F."/>
            <person name="Muffato M."/>
            <person name="Louis A."/>
            <person name="Butcher S."/>
            <person name="Tsagkogeorga G."/>
            <person name="Konrad A."/>
            <person name="Singh S."/>
            <person name="Jensen M.F."/>
            <person name="Cong E.H."/>
            <person name="Eikeseth-Otteraa H."/>
            <person name="Noel B."/>
            <person name="Anthouard V."/>
            <person name="Porcel B.M."/>
            <person name="Kachouri-Lafond R."/>
            <person name="Nishino A."/>
            <person name="Ugolini M."/>
            <person name="Chourrout P."/>
            <person name="Nishida H."/>
            <person name="Aasland R."/>
            <person name="Huzurbazar S."/>
            <person name="Westhof E."/>
            <person name="Delsuc F."/>
            <person name="Lehrach H."/>
            <person name="Reinhardt R."/>
            <person name="Weissenbach J."/>
            <person name="Roy S.W."/>
            <person name="Artiguenave F."/>
            <person name="Postlethwait J.H."/>
            <person name="Manak J.R."/>
            <person name="Thompson E.M."/>
            <person name="Jaillon O."/>
            <person name="Du Pasquier L."/>
            <person name="Boudinot P."/>
            <person name="Liberles D.A."/>
            <person name="Volff J.N."/>
            <person name="Philippe H."/>
            <person name="Lenhard B."/>
            <person name="Roest Crollius H."/>
            <person name="Wincker P."/>
            <person name="Chourrout D."/>
        </authorList>
    </citation>
    <scope>NUCLEOTIDE SEQUENCE [LARGE SCALE GENOMIC DNA]</scope>
</reference>
<dbReference type="SUPFAM" id="SSF53335">
    <property type="entry name" value="S-adenosyl-L-methionine-dependent methyltransferases"/>
    <property type="match status" value="1"/>
</dbReference>
<dbReference type="PIRSF" id="PIRSF037755">
    <property type="entry name" value="Mettl2_prd"/>
    <property type="match status" value="1"/>
</dbReference>
<dbReference type="Proteomes" id="UP000011014">
    <property type="component" value="Unassembled WGS sequence"/>
</dbReference>
<name>E4Z689_OIKDI</name>
<dbReference type="Gene3D" id="3.40.50.150">
    <property type="entry name" value="Vaccinia Virus protein VP39"/>
    <property type="match status" value="1"/>
</dbReference>
<dbReference type="InterPro" id="IPR026113">
    <property type="entry name" value="METTL2/6/8-like"/>
</dbReference>
<organism evidence="7">
    <name type="scientific">Oikopleura dioica</name>
    <name type="common">Tunicate</name>
    <dbReference type="NCBI Taxonomy" id="34765"/>
    <lineage>
        <taxon>Eukaryota</taxon>
        <taxon>Metazoa</taxon>
        <taxon>Chordata</taxon>
        <taxon>Tunicata</taxon>
        <taxon>Appendicularia</taxon>
        <taxon>Copelata</taxon>
        <taxon>Oikopleuridae</taxon>
        <taxon>Oikopleura</taxon>
    </lineage>
</organism>
<evidence type="ECO:0000256" key="4">
    <source>
        <dbReference type="ARBA" id="ARBA00022694"/>
    </source>
</evidence>
<dbReference type="InterPro" id="IPR029063">
    <property type="entry name" value="SAM-dependent_MTases_sf"/>
</dbReference>
<evidence type="ECO:0000256" key="3">
    <source>
        <dbReference type="ARBA" id="ARBA00022679"/>
    </source>
</evidence>
<evidence type="ECO:0000256" key="6">
    <source>
        <dbReference type="SAM" id="Coils"/>
    </source>
</evidence>
<dbReference type="PANTHER" id="PTHR22809">
    <property type="entry name" value="METHYLTRANSFERASE-RELATED"/>
    <property type="match status" value="1"/>
</dbReference>